<evidence type="ECO:0000313" key="3">
    <source>
        <dbReference type="RefSeq" id="XP_033804154.1"/>
    </source>
</evidence>
<gene>
    <name evidence="3" type="primary">KCNRG</name>
</gene>
<sequence length="274" mass="31030">MSGSEPVTLNVGGQRFSTLPQTLRRFPDSRLARMLDGSDAELRPRDGHVFIDRDGGLFVYVLEFLRTRRLALPADFQDHERLRREADFYELLALAELLGPERTPRPEVLELRFQLQDARAFFRLFGSCSTTVEALAARISLFVEQPSAAAWGFAVPASKPLAVMPVQRPSHHDLVFQCGADYSASNQFGARYVSIKPDQRKLVNGTNVLGLLIDILLKEGFHLMSTRTVSSEEKIECYTFQRMKKPEILILNEDEQAEYNITTQAKPAKSNKKR</sequence>
<dbReference type="Gene3D" id="3.30.710.10">
    <property type="entry name" value="Potassium Channel Kv1.1, Chain A"/>
    <property type="match status" value="1"/>
</dbReference>
<name>A0A6P8R2H6_GEOSA</name>
<keyword evidence="3" id="KW-0813">Transport</keyword>
<dbReference type="GO" id="GO:0051260">
    <property type="term" value="P:protein homooligomerization"/>
    <property type="evidence" value="ECO:0007669"/>
    <property type="project" value="InterPro"/>
</dbReference>
<organism evidence="2 3">
    <name type="scientific">Geotrypetes seraphini</name>
    <name type="common">Gaboon caecilian</name>
    <name type="synonym">Caecilia seraphini</name>
    <dbReference type="NCBI Taxonomy" id="260995"/>
    <lineage>
        <taxon>Eukaryota</taxon>
        <taxon>Metazoa</taxon>
        <taxon>Chordata</taxon>
        <taxon>Craniata</taxon>
        <taxon>Vertebrata</taxon>
        <taxon>Euteleostomi</taxon>
        <taxon>Amphibia</taxon>
        <taxon>Gymnophiona</taxon>
        <taxon>Geotrypetes</taxon>
    </lineage>
</organism>
<dbReference type="InParanoid" id="A0A6P8R2H6"/>
<proteinExistence type="predicted"/>
<dbReference type="AlphaFoldDB" id="A0A6P8R2H6"/>
<dbReference type="SUPFAM" id="SSF54695">
    <property type="entry name" value="POZ domain"/>
    <property type="match status" value="1"/>
</dbReference>
<dbReference type="KEGG" id="gsh:117362225"/>
<dbReference type="InterPro" id="IPR000210">
    <property type="entry name" value="BTB/POZ_dom"/>
</dbReference>
<dbReference type="FunCoup" id="A0A6P8R2H6">
    <property type="interactions" value="11"/>
</dbReference>
<dbReference type="Pfam" id="PF02214">
    <property type="entry name" value="BTB_2"/>
    <property type="match status" value="1"/>
</dbReference>
<dbReference type="RefSeq" id="XP_033804154.1">
    <property type="nucleotide sequence ID" value="XM_033948263.1"/>
</dbReference>
<dbReference type="PANTHER" id="PTHR14499:SF5">
    <property type="entry name" value="POTASSIUM CHANNEL REGULATORY PROTEIN"/>
    <property type="match status" value="1"/>
</dbReference>
<accession>A0A6P8R2H6</accession>
<feature type="domain" description="BTB" evidence="1">
    <location>
        <begin position="5"/>
        <end position="106"/>
    </location>
</feature>
<dbReference type="PANTHER" id="PTHR14499">
    <property type="entry name" value="POTASSIUM CHANNEL TETRAMERIZATION DOMAIN-CONTAINING"/>
    <property type="match status" value="1"/>
</dbReference>
<dbReference type="InterPro" id="IPR011333">
    <property type="entry name" value="SKP1/BTB/POZ_sf"/>
</dbReference>
<dbReference type="InterPro" id="IPR003131">
    <property type="entry name" value="T1-type_BTB"/>
</dbReference>
<dbReference type="GO" id="GO:0034220">
    <property type="term" value="P:monoatomic ion transmembrane transport"/>
    <property type="evidence" value="ECO:0007669"/>
    <property type="project" value="UniProtKB-KW"/>
</dbReference>
<evidence type="ECO:0000313" key="2">
    <source>
        <dbReference type="Proteomes" id="UP000515159"/>
    </source>
</evidence>
<keyword evidence="3" id="KW-0407">Ion channel</keyword>
<keyword evidence="3" id="KW-0406">Ion transport</keyword>
<dbReference type="SMART" id="SM00225">
    <property type="entry name" value="BTB"/>
    <property type="match status" value="1"/>
</dbReference>
<protein>
    <submittedName>
        <fullName evidence="3">Potassium channel regulatory protein isoform X1</fullName>
    </submittedName>
</protein>
<dbReference type="Proteomes" id="UP000515159">
    <property type="component" value="Chromosome 6"/>
</dbReference>
<dbReference type="GeneID" id="117362225"/>
<keyword evidence="2" id="KW-1185">Reference proteome</keyword>
<dbReference type="CTD" id="283518"/>
<dbReference type="OrthoDB" id="10025005at2759"/>
<evidence type="ECO:0000259" key="1">
    <source>
        <dbReference type="SMART" id="SM00225"/>
    </source>
</evidence>
<reference evidence="3" key="1">
    <citation type="submission" date="2025-08" db="UniProtKB">
        <authorList>
            <consortium name="RefSeq"/>
        </authorList>
    </citation>
    <scope>IDENTIFICATION</scope>
</reference>
<dbReference type="GO" id="GO:0005783">
    <property type="term" value="C:endoplasmic reticulum"/>
    <property type="evidence" value="ECO:0007669"/>
    <property type="project" value="TreeGrafter"/>
</dbReference>